<feature type="non-terminal residue" evidence="2">
    <location>
        <position position="248"/>
    </location>
</feature>
<evidence type="ECO:0000313" key="3">
    <source>
        <dbReference type="Proteomes" id="UP000188268"/>
    </source>
</evidence>
<feature type="region of interest" description="Disordered" evidence="1">
    <location>
        <begin position="36"/>
        <end position="55"/>
    </location>
</feature>
<organism evidence="2 3">
    <name type="scientific">Corchorus capsularis</name>
    <name type="common">Jute</name>
    <dbReference type="NCBI Taxonomy" id="210143"/>
    <lineage>
        <taxon>Eukaryota</taxon>
        <taxon>Viridiplantae</taxon>
        <taxon>Streptophyta</taxon>
        <taxon>Embryophyta</taxon>
        <taxon>Tracheophyta</taxon>
        <taxon>Spermatophyta</taxon>
        <taxon>Magnoliopsida</taxon>
        <taxon>eudicotyledons</taxon>
        <taxon>Gunneridae</taxon>
        <taxon>Pentapetalae</taxon>
        <taxon>rosids</taxon>
        <taxon>malvids</taxon>
        <taxon>Malvales</taxon>
        <taxon>Malvaceae</taxon>
        <taxon>Grewioideae</taxon>
        <taxon>Apeibeae</taxon>
        <taxon>Corchorus</taxon>
    </lineage>
</organism>
<proteinExistence type="predicted"/>
<keyword evidence="3" id="KW-1185">Reference proteome</keyword>
<protein>
    <submittedName>
        <fullName evidence="2">Testis-specific Y-encoded-like protein 1</fullName>
    </submittedName>
</protein>
<evidence type="ECO:0000313" key="2">
    <source>
        <dbReference type="EMBL" id="OMP10434.1"/>
    </source>
</evidence>
<feature type="compositionally biased region" description="Basic residues" evidence="1">
    <location>
        <begin position="36"/>
        <end position="46"/>
    </location>
</feature>
<sequence length="248" mass="27866">MSCGPTLYQTCPTFPLLRCELVAPCGRCSRSGIRSRRSRRRPRGRGGSRQSSCTACRPGDVRGDQFLDGVAVFDDAVLDLRIGAFVQPDVQRRHAALDVDVADDDLFAAVFGALVFDHRGGVLLQFLDELLIKARQREGHVGIFQRIGHAAHAVVSFHQLILALDELARGFLRRREVVLDDLEDVWVRRQREHQHHQALDAGRDDELVRRVLLVVEEIPIEQVLALLLQAERGVDLGARLARHQIPQE</sequence>
<dbReference type="Proteomes" id="UP000188268">
    <property type="component" value="Unassembled WGS sequence"/>
</dbReference>
<reference evidence="2 3" key="1">
    <citation type="submission" date="2013-09" db="EMBL/GenBank/DDBJ databases">
        <title>Corchorus capsularis genome sequencing.</title>
        <authorList>
            <person name="Alam M."/>
            <person name="Haque M.S."/>
            <person name="Islam M.S."/>
            <person name="Emdad E.M."/>
            <person name="Islam M.M."/>
            <person name="Ahmed B."/>
            <person name="Halim A."/>
            <person name="Hossen Q.M.M."/>
            <person name="Hossain M.Z."/>
            <person name="Ahmed R."/>
            <person name="Khan M.M."/>
            <person name="Islam R."/>
            <person name="Rashid M.M."/>
            <person name="Khan S.A."/>
            <person name="Rahman M.S."/>
            <person name="Alam M."/>
        </authorList>
    </citation>
    <scope>NUCLEOTIDE SEQUENCE [LARGE SCALE GENOMIC DNA]</scope>
    <source>
        <strain evidence="3">cv. CVL-1</strain>
        <tissue evidence="2">Whole seedling</tissue>
    </source>
</reference>
<accession>A0A1R3KTK2</accession>
<evidence type="ECO:0000256" key="1">
    <source>
        <dbReference type="SAM" id="MobiDB-lite"/>
    </source>
</evidence>
<dbReference type="Gramene" id="OMP10434">
    <property type="protein sequence ID" value="OMP10434"/>
    <property type="gene ID" value="CCACVL1_00970"/>
</dbReference>
<dbReference type="AlphaFoldDB" id="A0A1R3KTK2"/>
<comment type="caution">
    <text evidence="2">The sequence shown here is derived from an EMBL/GenBank/DDBJ whole genome shotgun (WGS) entry which is preliminary data.</text>
</comment>
<name>A0A1R3KTK2_COCAP</name>
<gene>
    <name evidence="2" type="ORF">CCACVL1_00970</name>
</gene>
<dbReference type="EMBL" id="AWWV01002514">
    <property type="protein sequence ID" value="OMP10434.1"/>
    <property type="molecule type" value="Genomic_DNA"/>
</dbReference>